<feature type="compositionally biased region" description="Low complexity" evidence="4">
    <location>
        <begin position="498"/>
        <end position="513"/>
    </location>
</feature>
<name>A0A6A5YE03_9PEZI</name>
<dbReference type="PROSITE" id="PS51294">
    <property type="entry name" value="HTH_MYB"/>
    <property type="match status" value="1"/>
</dbReference>
<feature type="compositionally biased region" description="Basic and acidic residues" evidence="4">
    <location>
        <begin position="38"/>
        <end position="50"/>
    </location>
</feature>
<feature type="compositionally biased region" description="Basic and acidic residues" evidence="4">
    <location>
        <begin position="179"/>
        <end position="188"/>
    </location>
</feature>
<dbReference type="PANTHER" id="PTHR47807:SF1">
    <property type="entry name" value="PROTEIN TBF1"/>
    <property type="match status" value="1"/>
</dbReference>
<dbReference type="PANTHER" id="PTHR47807">
    <property type="entry name" value="PROTEIN TBF1"/>
    <property type="match status" value="1"/>
</dbReference>
<keyword evidence="1" id="KW-0238">DNA-binding</keyword>
<dbReference type="EMBL" id="ML978715">
    <property type="protein sequence ID" value="KAF2089051.1"/>
    <property type="molecule type" value="Genomic_DNA"/>
</dbReference>
<evidence type="ECO:0000313" key="7">
    <source>
        <dbReference type="Proteomes" id="UP000799776"/>
    </source>
</evidence>
<evidence type="ECO:0000256" key="1">
    <source>
        <dbReference type="ARBA" id="ARBA00023125"/>
    </source>
</evidence>
<gene>
    <name evidence="6" type="ORF">K490DRAFT_64260</name>
</gene>
<dbReference type="OrthoDB" id="3366990at2759"/>
<keyword evidence="7" id="KW-1185">Reference proteome</keyword>
<accession>A0A6A5YE03</accession>
<dbReference type="InterPro" id="IPR009057">
    <property type="entry name" value="Homeodomain-like_sf"/>
</dbReference>
<keyword evidence="2" id="KW-0539">Nucleus</keyword>
<feature type="region of interest" description="Disordered" evidence="4">
    <location>
        <begin position="496"/>
        <end position="521"/>
    </location>
</feature>
<evidence type="ECO:0000256" key="4">
    <source>
        <dbReference type="SAM" id="MobiDB-lite"/>
    </source>
</evidence>
<dbReference type="Gene3D" id="1.10.10.60">
    <property type="entry name" value="Homeodomain-like"/>
    <property type="match status" value="1"/>
</dbReference>
<dbReference type="InterPro" id="IPR052833">
    <property type="entry name" value="Telomeric_DNA-bd_trans-reg"/>
</dbReference>
<keyword evidence="3" id="KW-0131">Cell cycle</keyword>
<dbReference type="GO" id="GO:0003691">
    <property type="term" value="F:double-stranded telomeric DNA binding"/>
    <property type="evidence" value="ECO:0007669"/>
    <property type="project" value="TreeGrafter"/>
</dbReference>
<evidence type="ECO:0000256" key="2">
    <source>
        <dbReference type="ARBA" id="ARBA00023242"/>
    </source>
</evidence>
<feature type="compositionally biased region" description="Low complexity" evidence="4">
    <location>
        <begin position="166"/>
        <end position="178"/>
    </location>
</feature>
<dbReference type="GO" id="GO:0042803">
    <property type="term" value="F:protein homodimerization activity"/>
    <property type="evidence" value="ECO:0007669"/>
    <property type="project" value="InterPro"/>
</dbReference>
<reference evidence="6" key="1">
    <citation type="journal article" date="2020" name="Stud. Mycol.">
        <title>101 Dothideomycetes genomes: a test case for predicting lifestyles and emergence of pathogens.</title>
        <authorList>
            <person name="Haridas S."/>
            <person name="Albert R."/>
            <person name="Binder M."/>
            <person name="Bloem J."/>
            <person name="Labutti K."/>
            <person name="Salamov A."/>
            <person name="Andreopoulos B."/>
            <person name="Baker S."/>
            <person name="Barry K."/>
            <person name="Bills G."/>
            <person name="Bluhm B."/>
            <person name="Cannon C."/>
            <person name="Castanera R."/>
            <person name="Culley D."/>
            <person name="Daum C."/>
            <person name="Ezra D."/>
            <person name="Gonzalez J."/>
            <person name="Henrissat B."/>
            <person name="Kuo A."/>
            <person name="Liang C."/>
            <person name="Lipzen A."/>
            <person name="Lutzoni F."/>
            <person name="Magnuson J."/>
            <person name="Mondo S."/>
            <person name="Nolan M."/>
            <person name="Ohm R."/>
            <person name="Pangilinan J."/>
            <person name="Park H.-J."/>
            <person name="Ramirez L."/>
            <person name="Alfaro M."/>
            <person name="Sun H."/>
            <person name="Tritt A."/>
            <person name="Yoshinaga Y."/>
            <person name="Zwiers L.-H."/>
            <person name="Turgeon B."/>
            <person name="Goodwin S."/>
            <person name="Spatafora J."/>
            <person name="Crous P."/>
            <person name="Grigoriev I."/>
        </authorList>
    </citation>
    <scope>NUCLEOTIDE SEQUENCE</scope>
    <source>
        <strain evidence="6">CBS 121410</strain>
    </source>
</reference>
<organism evidence="6 7">
    <name type="scientific">Saccharata proteae CBS 121410</name>
    <dbReference type="NCBI Taxonomy" id="1314787"/>
    <lineage>
        <taxon>Eukaryota</taxon>
        <taxon>Fungi</taxon>
        <taxon>Dikarya</taxon>
        <taxon>Ascomycota</taxon>
        <taxon>Pezizomycotina</taxon>
        <taxon>Dothideomycetes</taxon>
        <taxon>Dothideomycetes incertae sedis</taxon>
        <taxon>Botryosphaeriales</taxon>
        <taxon>Saccharataceae</taxon>
        <taxon>Saccharata</taxon>
    </lineage>
</organism>
<feature type="region of interest" description="Disordered" evidence="4">
    <location>
        <begin position="1"/>
        <end position="64"/>
    </location>
</feature>
<dbReference type="CDD" id="cd11660">
    <property type="entry name" value="SANT_TRF"/>
    <property type="match status" value="1"/>
</dbReference>
<sequence>MASTRNTTSEQEDSPAGPLSRASSASTNGPDVIHSLKRREPPSDNADNPHKRAKSSSDAAKQSFQQIAQSIEHSAQLPRTLTSSDGQIAAIAHHATNAMGLQSSAASGMNNPPLMPFVNGMAMGGPYGNYPYSSGWTSGPPSYYSYPAAPMYHSSYPQVNAQYPPQNLSSRSQSSVQSDQDKESNDQRFSELQGLGNLSDKMLCMIGGQDYEELDKDCARGHEYGRLKEIFEGKMEEHNIHGKPFIDPQTLGHLNSTQLSIVRKANLAACMSSIFGSRHISLETIQEHFHDIVVLPDHPLQPWQCDLLLAIKTQACIEALTKNQGEAYSEAKENVVRKFFPEQIELKILAKRNAPKNLLPNEQDFVKKCEQRRQEFLERAIDFPGALSLQAKYSFTELLDKIHACIPKSVEVLSNKVKSTHTHQHDTSKAIFSDGIASFPQPVQRYQGFPPVSYDDHLRRNMAMANAAINGPQNTGSEMSASLPIYQAYPQVNAQQRSPFAPAHASAISSPSPTRQSLPTQDLFDKARDTTTVRAPPSSRKPGVANQRRAWSLEEERALLDGLDQVKGPHWSQILALYGVNGTISEVLKERNQVQLKDKARNLKLFFLKSNVEVPFFLQGVTGDLRTRAPAQAAKLENAKLEEEKRRADAQAVQSLTDDRMMEAAATLVGGARWPSGEEPYGQMTFSGNGRASLGPVLGHGSGEGTHSNEQLAKVMLNSAGH</sequence>
<protein>
    <recommendedName>
        <fullName evidence="5">HTH myb-type domain-containing protein</fullName>
    </recommendedName>
</protein>
<dbReference type="InterPro" id="IPR013867">
    <property type="entry name" value="Telomere_rpt-bd_fac_dimer_dom"/>
</dbReference>
<feature type="region of interest" description="Disordered" evidence="4">
    <location>
        <begin position="157"/>
        <end position="188"/>
    </location>
</feature>
<dbReference type="Proteomes" id="UP000799776">
    <property type="component" value="Unassembled WGS sequence"/>
</dbReference>
<dbReference type="Pfam" id="PF08558">
    <property type="entry name" value="TRF"/>
    <property type="match status" value="1"/>
</dbReference>
<dbReference type="GO" id="GO:0010833">
    <property type="term" value="P:telomere maintenance via telomere lengthening"/>
    <property type="evidence" value="ECO:0007669"/>
    <property type="project" value="TreeGrafter"/>
</dbReference>
<dbReference type="SUPFAM" id="SSF46689">
    <property type="entry name" value="Homeodomain-like"/>
    <property type="match status" value="1"/>
</dbReference>
<evidence type="ECO:0000256" key="3">
    <source>
        <dbReference type="ARBA" id="ARBA00023306"/>
    </source>
</evidence>
<evidence type="ECO:0000259" key="5">
    <source>
        <dbReference type="PROSITE" id="PS51294"/>
    </source>
</evidence>
<proteinExistence type="predicted"/>
<dbReference type="AlphaFoldDB" id="A0A6A5YE03"/>
<dbReference type="FunFam" id="1.10.10.60:FF:000137">
    <property type="entry name" value="MYB DNA binding protein"/>
    <property type="match status" value="1"/>
</dbReference>
<feature type="region of interest" description="Disordered" evidence="4">
    <location>
        <begin position="530"/>
        <end position="549"/>
    </location>
</feature>
<feature type="domain" description="HTH myb-type" evidence="5">
    <location>
        <begin position="547"/>
        <end position="600"/>
    </location>
</feature>
<evidence type="ECO:0000313" key="6">
    <source>
        <dbReference type="EMBL" id="KAF2089051.1"/>
    </source>
</evidence>
<dbReference type="InterPro" id="IPR017930">
    <property type="entry name" value="Myb_dom"/>
</dbReference>